<dbReference type="OrthoDB" id="6064646at2"/>
<feature type="domain" description="DUF4097" evidence="3">
    <location>
        <begin position="143"/>
        <end position="259"/>
    </location>
</feature>
<evidence type="ECO:0000259" key="3">
    <source>
        <dbReference type="Pfam" id="PF13349"/>
    </source>
</evidence>
<evidence type="ECO:0000313" key="5">
    <source>
        <dbReference type="Proteomes" id="UP000315439"/>
    </source>
</evidence>
<evidence type="ECO:0000256" key="1">
    <source>
        <dbReference type="SAM" id="MobiDB-lite"/>
    </source>
</evidence>
<feature type="region of interest" description="Disordered" evidence="1">
    <location>
        <begin position="292"/>
        <end position="316"/>
    </location>
</feature>
<proteinExistence type="predicted"/>
<feature type="signal peptide" evidence="2">
    <location>
        <begin position="1"/>
        <end position="27"/>
    </location>
</feature>
<reference evidence="4 5" key="1">
    <citation type="submission" date="2019-07" db="EMBL/GenBank/DDBJ databases">
        <title>Draft genome for Aliikangiella sp. M105.</title>
        <authorList>
            <person name="Wang G."/>
        </authorList>
    </citation>
    <scope>NUCLEOTIDE SEQUENCE [LARGE SCALE GENOMIC DNA]</scope>
    <source>
        <strain evidence="4 5">M105</strain>
    </source>
</reference>
<comment type="caution">
    <text evidence="4">The sequence shown here is derived from an EMBL/GenBank/DDBJ whole genome shotgun (WGS) entry which is preliminary data.</text>
</comment>
<name>A0A545U0E1_9GAMM</name>
<dbReference type="Pfam" id="PF13349">
    <property type="entry name" value="DUF4097"/>
    <property type="match status" value="1"/>
</dbReference>
<feature type="compositionally biased region" description="Basic and acidic residues" evidence="1">
    <location>
        <begin position="298"/>
        <end position="309"/>
    </location>
</feature>
<evidence type="ECO:0000256" key="2">
    <source>
        <dbReference type="SAM" id="SignalP"/>
    </source>
</evidence>
<dbReference type="EMBL" id="VIKS01000015">
    <property type="protein sequence ID" value="TQV82928.1"/>
    <property type="molecule type" value="Genomic_DNA"/>
</dbReference>
<dbReference type="InterPro" id="IPR025164">
    <property type="entry name" value="Toastrack_DUF4097"/>
</dbReference>
<dbReference type="AlphaFoldDB" id="A0A545U0E1"/>
<gene>
    <name evidence="4" type="ORF">FLL46_24470</name>
</gene>
<feature type="chain" id="PRO_5021993065" evidence="2">
    <location>
        <begin position="28"/>
        <end position="316"/>
    </location>
</feature>
<keyword evidence="2" id="KW-0732">Signal</keyword>
<accession>A0A545U0E1</accession>
<sequence length="316" mass="35071">MELINKHILAFGAISFLLASVSLSANSADKNKSIEKVKKAATPKVQINSYDWEGKIPESRLVVLKNPYGSIRSRNHSGEKIFMHATYQEIGKYPVRPEFKIEQKEGRLLIEVVYLENVHDKKGKLRGRTDVSILFPDTVSIYAETDSGLIKIDKSASHVEAVSKSGDIKLTTTGLFAARTDSGEIALRLRGIKQMGHSSAKSKSGLIKADVFSDMDIHLTGETAGKITLNRKQQSKLNFQQGNNQSLVKLISDDGDIKVKIISPPELIQSVKPSNVHAVDVDLRNLPKAKLWKPGDPVFDRDDKRDNSKNKSRKKS</sequence>
<dbReference type="RefSeq" id="WP_142934674.1">
    <property type="nucleotide sequence ID" value="NZ_ML660171.1"/>
</dbReference>
<organism evidence="4 5">
    <name type="scientific">Aliikangiella coralliicola</name>
    <dbReference type="NCBI Taxonomy" id="2592383"/>
    <lineage>
        <taxon>Bacteria</taxon>
        <taxon>Pseudomonadati</taxon>
        <taxon>Pseudomonadota</taxon>
        <taxon>Gammaproteobacteria</taxon>
        <taxon>Oceanospirillales</taxon>
        <taxon>Pleioneaceae</taxon>
        <taxon>Aliikangiella</taxon>
    </lineage>
</organism>
<protein>
    <submittedName>
        <fullName evidence="4">DUF4097 domain-containing protein</fullName>
    </submittedName>
</protein>
<evidence type="ECO:0000313" key="4">
    <source>
        <dbReference type="EMBL" id="TQV82928.1"/>
    </source>
</evidence>
<dbReference type="Proteomes" id="UP000315439">
    <property type="component" value="Unassembled WGS sequence"/>
</dbReference>
<keyword evidence="5" id="KW-1185">Reference proteome</keyword>